<organism evidence="1 2">
    <name type="scientific">Ditylenchus dipsaci</name>
    <dbReference type="NCBI Taxonomy" id="166011"/>
    <lineage>
        <taxon>Eukaryota</taxon>
        <taxon>Metazoa</taxon>
        <taxon>Ecdysozoa</taxon>
        <taxon>Nematoda</taxon>
        <taxon>Chromadorea</taxon>
        <taxon>Rhabditida</taxon>
        <taxon>Tylenchina</taxon>
        <taxon>Tylenchomorpha</taxon>
        <taxon>Sphaerularioidea</taxon>
        <taxon>Anguinidae</taxon>
        <taxon>Anguininae</taxon>
        <taxon>Ditylenchus</taxon>
    </lineage>
</organism>
<name>A0A915ENF2_9BILA</name>
<sequence>MAGFGVVNGALFLGTLVPYGTVARMVIASMRFAAFGFQGTAFGLDFLNSGKSGIVCVSIREKQQESKNFCSGSSYECSWTSIQHRLETEEKIKAFIKEFFESKSSPRIYRPGKYKSTGSLRRRLLHYDYLNRLEAIAYYSIPEQLRQSFKNDFEERHKKWFDDISLESPLSDKVNKISALHPYADNDYWLSYGMGGPIRTDADPHSHFFKKKVRTLEKNGFKHRHEDYILAIAYEQLQKAEAFEFKKP</sequence>
<evidence type="ECO:0000313" key="1">
    <source>
        <dbReference type="Proteomes" id="UP000887574"/>
    </source>
</evidence>
<reference evidence="2" key="1">
    <citation type="submission" date="2022-11" db="UniProtKB">
        <authorList>
            <consortium name="WormBaseParasite"/>
        </authorList>
    </citation>
    <scope>IDENTIFICATION</scope>
</reference>
<proteinExistence type="predicted"/>
<keyword evidence="1" id="KW-1185">Reference proteome</keyword>
<protein>
    <submittedName>
        <fullName evidence="2">Uncharacterized protein</fullName>
    </submittedName>
</protein>
<accession>A0A915ENF2</accession>
<dbReference type="Proteomes" id="UP000887574">
    <property type="component" value="Unplaced"/>
</dbReference>
<evidence type="ECO:0000313" key="2">
    <source>
        <dbReference type="WBParaSite" id="jg7206"/>
    </source>
</evidence>
<dbReference type="WBParaSite" id="jg7206">
    <property type="protein sequence ID" value="jg7206"/>
    <property type="gene ID" value="jg7206"/>
</dbReference>
<dbReference type="AlphaFoldDB" id="A0A915ENF2"/>